<dbReference type="Gene3D" id="3.30.930.10">
    <property type="entry name" value="Bira Bifunctional Protein, Domain 2"/>
    <property type="match status" value="1"/>
</dbReference>
<dbReference type="EMBL" id="JABFRW010000215">
    <property type="protein sequence ID" value="NOT35725.1"/>
    <property type="molecule type" value="Genomic_DNA"/>
</dbReference>
<name>A0A849SUB5_UNCEI</name>
<dbReference type="Pfam" id="PF21948">
    <property type="entry name" value="LplA-B_cat"/>
    <property type="match status" value="1"/>
</dbReference>
<dbReference type="PANTHER" id="PTHR43679">
    <property type="entry name" value="OCTANOYLTRANSFERASE LIPM-RELATED"/>
    <property type="match status" value="1"/>
</dbReference>
<dbReference type="InterPro" id="IPR004143">
    <property type="entry name" value="BPL_LPL_catalytic"/>
</dbReference>
<protein>
    <recommendedName>
        <fullName evidence="1">BPL/LPL catalytic domain-containing protein</fullName>
    </recommendedName>
</protein>
<evidence type="ECO:0000313" key="2">
    <source>
        <dbReference type="EMBL" id="NOT35725.1"/>
    </source>
</evidence>
<reference evidence="2 3" key="1">
    <citation type="submission" date="2020-04" db="EMBL/GenBank/DDBJ databases">
        <title>Metagenomic profiling of ammonia- and methane-oxidizing microorganisms in a Dutch drinking water treatment plant.</title>
        <authorList>
            <person name="Poghosyan L."/>
            <person name="Leucker S."/>
        </authorList>
    </citation>
    <scope>NUCLEOTIDE SEQUENCE [LARGE SCALE GENOMIC DNA]</scope>
    <source>
        <strain evidence="2">S-RSF-IL-03</strain>
    </source>
</reference>
<evidence type="ECO:0000313" key="3">
    <source>
        <dbReference type="Proteomes" id="UP000580839"/>
    </source>
</evidence>
<comment type="caution">
    <text evidence="2">The sequence shown here is derived from an EMBL/GenBank/DDBJ whole genome shotgun (WGS) entry which is preliminary data.</text>
</comment>
<dbReference type="SUPFAM" id="SSF55681">
    <property type="entry name" value="Class II aaRS and biotin synthetases"/>
    <property type="match status" value="1"/>
</dbReference>
<feature type="domain" description="BPL/LPL catalytic" evidence="1">
    <location>
        <begin position="13"/>
        <end position="227"/>
    </location>
</feature>
<evidence type="ECO:0000259" key="1">
    <source>
        <dbReference type="PROSITE" id="PS51733"/>
    </source>
</evidence>
<dbReference type="PROSITE" id="PS51733">
    <property type="entry name" value="BPL_LPL_CATALYTIC"/>
    <property type="match status" value="1"/>
</dbReference>
<dbReference type="AlphaFoldDB" id="A0A849SUB5"/>
<proteinExistence type="predicted"/>
<organism evidence="2 3">
    <name type="scientific">Eiseniibacteriota bacterium</name>
    <dbReference type="NCBI Taxonomy" id="2212470"/>
    <lineage>
        <taxon>Bacteria</taxon>
        <taxon>Candidatus Eiseniibacteriota</taxon>
    </lineage>
</organism>
<dbReference type="Proteomes" id="UP000580839">
    <property type="component" value="Unassembled WGS sequence"/>
</dbReference>
<gene>
    <name evidence="2" type="ORF">HOP12_16410</name>
</gene>
<dbReference type="InterPro" id="IPR045864">
    <property type="entry name" value="aa-tRNA-synth_II/BPL/LPL"/>
</dbReference>
<dbReference type="InterPro" id="IPR050664">
    <property type="entry name" value="Octanoyltrans_LipM/LipL"/>
</dbReference>
<sequence length="263" mass="28885">MLRDRALLDEVEKSGAIVMRIYRFAPAGITLGAHQDPQRELDLERCERDGVRWAVRPTGGRAIFHDDEWTYAFAAPIDHPEWGGGLLEAYDRVSRVIVSSLLRLGVPASLARSGGARAGTASRAEVAAPCFTSTARHEIVVANRKLVGSAQRRTATVYLQQGSVLLGEGHLRLVDYLNLELEARERERQALTGAAVSARRWLGERAPLERWAEALRASFSVPGEPAWSGGSRSRLALEKPPSYTVSNVVPEMARLRTPGETHS</sequence>
<accession>A0A849SUB5</accession>
<dbReference type="PANTHER" id="PTHR43679:SF2">
    <property type="entry name" value="OCTANOYL-[GCVH]:PROTEIN N-OCTANOYLTRANSFERASE"/>
    <property type="match status" value="1"/>
</dbReference>